<reference evidence="2" key="1">
    <citation type="submission" date="2023-06" db="EMBL/GenBank/DDBJ databases">
        <title>Genome sequence of Methancorpusculaceae sp. Ag1.</title>
        <authorList>
            <person name="Protasov E."/>
            <person name="Platt K."/>
            <person name="Poehlein A."/>
            <person name="Daniel R."/>
            <person name="Brune A."/>
        </authorList>
    </citation>
    <scope>NUCLEOTIDE SEQUENCE</scope>
    <source>
        <strain evidence="2">Ag1</strain>
    </source>
</reference>
<evidence type="ECO:0000313" key="3">
    <source>
        <dbReference type="Proteomes" id="UP001273136"/>
    </source>
</evidence>
<evidence type="ECO:0000313" key="2">
    <source>
        <dbReference type="EMBL" id="MDV0441418.1"/>
    </source>
</evidence>
<keyword evidence="1" id="KW-1133">Transmembrane helix</keyword>
<proteinExistence type="predicted"/>
<dbReference type="Proteomes" id="UP001273136">
    <property type="component" value="Unassembled WGS sequence"/>
</dbReference>
<evidence type="ECO:0000256" key="1">
    <source>
        <dbReference type="SAM" id="Phobius"/>
    </source>
</evidence>
<feature type="transmembrane region" description="Helical" evidence="1">
    <location>
        <begin position="6"/>
        <end position="24"/>
    </location>
</feature>
<accession>A0AAE4MDB2</accession>
<dbReference type="AlphaFoldDB" id="A0AAE4MDB2"/>
<dbReference type="RefSeq" id="WP_338093816.1">
    <property type="nucleotide sequence ID" value="NZ_JAWDKA010000003.1"/>
</dbReference>
<gene>
    <name evidence="2" type="ORF">McpAg1_06040</name>
</gene>
<dbReference type="PROSITE" id="PS51257">
    <property type="entry name" value="PROKAR_LIPOPROTEIN"/>
    <property type="match status" value="1"/>
</dbReference>
<keyword evidence="3" id="KW-1185">Reference proteome</keyword>
<comment type="caution">
    <text evidence="2">The sequence shown here is derived from an EMBL/GenBank/DDBJ whole genome shotgun (WGS) entry which is preliminary data.</text>
</comment>
<name>A0AAE4MDB2_9EURY</name>
<protein>
    <submittedName>
        <fullName evidence="2">Uncharacterized protein</fullName>
    </submittedName>
</protein>
<keyword evidence="1" id="KW-0472">Membrane</keyword>
<organism evidence="2 3">
    <name type="scientific">Methanorbis furvi</name>
    <dbReference type="NCBI Taxonomy" id="3028299"/>
    <lineage>
        <taxon>Archaea</taxon>
        <taxon>Methanobacteriati</taxon>
        <taxon>Methanobacteriota</taxon>
        <taxon>Stenosarchaea group</taxon>
        <taxon>Methanomicrobia</taxon>
        <taxon>Methanomicrobiales</taxon>
        <taxon>Methanocorpusculaceae</taxon>
        <taxon>Methanorbis</taxon>
    </lineage>
</organism>
<sequence>MSKKNTIVGVILVVACVLCVWYVSMPKTEEFSASGTVEVLGGGTVISGDDGTTYIPISGVPVEFDNGVRVSFTAVLNTSDDSMYRGHYKPIDLVSVSRG</sequence>
<dbReference type="EMBL" id="JAWDKA010000003">
    <property type="protein sequence ID" value="MDV0441418.1"/>
    <property type="molecule type" value="Genomic_DNA"/>
</dbReference>
<keyword evidence="1" id="KW-0812">Transmembrane</keyword>